<name>A0ABR1DJU7_NECAM</name>
<sequence length="92" mass="10365">MLFVSLAEAETTSGRWQMIRTKEGIAKNNGNQGVQDAQVDFWKDALTNGSDEESYWSAEHLRVDEESCGYESHEGPSSFWILTSSYVEPLES</sequence>
<comment type="caution">
    <text evidence="1">The sequence shown here is derived from an EMBL/GenBank/DDBJ whole genome shotgun (WGS) entry which is preliminary data.</text>
</comment>
<accession>A0ABR1DJU7</accession>
<dbReference type="Proteomes" id="UP001303046">
    <property type="component" value="Unassembled WGS sequence"/>
</dbReference>
<reference evidence="1 2" key="1">
    <citation type="submission" date="2023-08" db="EMBL/GenBank/DDBJ databases">
        <title>A Necator americanus chromosomal reference genome.</title>
        <authorList>
            <person name="Ilik V."/>
            <person name="Petrzelkova K.J."/>
            <person name="Pardy F."/>
            <person name="Fuh T."/>
            <person name="Niatou-Singa F.S."/>
            <person name="Gouil Q."/>
            <person name="Baker L."/>
            <person name="Ritchie M.E."/>
            <person name="Jex A.R."/>
            <person name="Gazzola D."/>
            <person name="Li H."/>
            <person name="Toshio Fujiwara R."/>
            <person name="Zhan B."/>
            <person name="Aroian R.V."/>
            <person name="Pafco B."/>
            <person name="Schwarz E.M."/>
        </authorList>
    </citation>
    <scope>NUCLEOTIDE SEQUENCE [LARGE SCALE GENOMIC DNA]</scope>
    <source>
        <strain evidence="1 2">Aroian</strain>
        <tissue evidence="1">Whole animal</tissue>
    </source>
</reference>
<evidence type="ECO:0000313" key="1">
    <source>
        <dbReference type="EMBL" id="KAK6750733.1"/>
    </source>
</evidence>
<evidence type="ECO:0000313" key="2">
    <source>
        <dbReference type="Proteomes" id="UP001303046"/>
    </source>
</evidence>
<keyword evidence="2" id="KW-1185">Reference proteome</keyword>
<organism evidence="1 2">
    <name type="scientific">Necator americanus</name>
    <name type="common">Human hookworm</name>
    <dbReference type="NCBI Taxonomy" id="51031"/>
    <lineage>
        <taxon>Eukaryota</taxon>
        <taxon>Metazoa</taxon>
        <taxon>Ecdysozoa</taxon>
        <taxon>Nematoda</taxon>
        <taxon>Chromadorea</taxon>
        <taxon>Rhabditida</taxon>
        <taxon>Rhabditina</taxon>
        <taxon>Rhabditomorpha</taxon>
        <taxon>Strongyloidea</taxon>
        <taxon>Ancylostomatidae</taxon>
        <taxon>Bunostominae</taxon>
        <taxon>Necator</taxon>
    </lineage>
</organism>
<dbReference type="EMBL" id="JAVFWL010000004">
    <property type="protein sequence ID" value="KAK6750733.1"/>
    <property type="molecule type" value="Genomic_DNA"/>
</dbReference>
<proteinExistence type="predicted"/>
<protein>
    <submittedName>
        <fullName evidence="1">Uncharacterized protein</fullName>
    </submittedName>
</protein>
<gene>
    <name evidence="1" type="primary">Necator_chrIV.g15898</name>
    <name evidence="1" type="ORF">RB195_002603</name>
</gene>